<gene>
    <name evidence="1" type="ORF">C8A01DRAFT_20124</name>
</gene>
<dbReference type="Proteomes" id="UP001303115">
    <property type="component" value="Unassembled WGS sequence"/>
</dbReference>
<organism evidence="1 2">
    <name type="scientific">Parachaetomium inaequale</name>
    <dbReference type="NCBI Taxonomy" id="2588326"/>
    <lineage>
        <taxon>Eukaryota</taxon>
        <taxon>Fungi</taxon>
        <taxon>Dikarya</taxon>
        <taxon>Ascomycota</taxon>
        <taxon>Pezizomycotina</taxon>
        <taxon>Sordariomycetes</taxon>
        <taxon>Sordariomycetidae</taxon>
        <taxon>Sordariales</taxon>
        <taxon>Chaetomiaceae</taxon>
        <taxon>Parachaetomium</taxon>
    </lineage>
</organism>
<dbReference type="EMBL" id="MU854568">
    <property type="protein sequence ID" value="KAK4032878.1"/>
    <property type="molecule type" value="Genomic_DNA"/>
</dbReference>
<accession>A0AAN6SMN1</accession>
<keyword evidence="2" id="KW-1185">Reference proteome</keyword>
<reference evidence="2" key="1">
    <citation type="journal article" date="2023" name="Mol. Phylogenet. Evol.">
        <title>Genome-scale phylogeny and comparative genomics of the fungal order Sordariales.</title>
        <authorList>
            <person name="Hensen N."/>
            <person name="Bonometti L."/>
            <person name="Westerberg I."/>
            <person name="Brannstrom I.O."/>
            <person name="Guillou S."/>
            <person name="Cros-Aarteil S."/>
            <person name="Calhoun S."/>
            <person name="Haridas S."/>
            <person name="Kuo A."/>
            <person name="Mondo S."/>
            <person name="Pangilinan J."/>
            <person name="Riley R."/>
            <person name="LaButti K."/>
            <person name="Andreopoulos B."/>
            <person name="Lipzen A."/>
            <person name="Chen C."/>
            <person name="Yan M."/>
            <person name="Daum C."/>
            <person name="Ng V."/>
            <person name="Clum A."/>
            <person name="Steindorff A."/>
            <person name="Ohm R.A."/>
            <person name="Martin F."/>
            <person name="Silar P."/>
            <person name="Natvig D.O."/>
            <person name="Lalanne C."/>
            <person name="Gautier V."/>
            <person name="Ament-Velasquez S.L."/>
            <person name="Kruys A."/>
            <person name="Hutchinson M.I."/>
            <person name="Powell A.J."/>
            <person name="Barry K."/>
            <person name="Miller A.N."/>
            <person name="Grigoriev I.V."/>
            <person name="Debuchy R."/>
            <person name="Gladieux P."/>
            <person name="Hiltunen Thoren M."/>
            <person name="Johannesson H."/>
        </authorList>
    </citation>
    <scope>NUCLEOTIDE SEQUENCE [LARGE SCALE GENOMIC DNA]</scope>
    <source>
        <strain evidence="2">CBS 284.82</strain>
    </source>
</reference>
<proteinExistence type="predicted"/>
<comment type="caution">
    <text evidence="1">The sequence shown here is derived from an EMBL/GenBank/DDBJ whole genome shotgun (WGS) entry which is preliminary data.</text>
</comment>
<sequence length="215" mass="24142">MVSGDSSLIHPSKSQCTISLGKDLGRVTTLAYRLVGHDSIHSFAENCEKTMGEWIALLGKTTLPSDIASSDPCIIVAFQAVDGVICGRGTYLLRRLAYVQLMRLFISLTAIIKSERENGRLHRNPCHRDATVAMDIYMSAQERRSNTRDLRRELQERKRFGRSWSDLAGPSPLFVLVYSDAAEPIVYVTFCPYPFSLINAKHLKGRTLKKRTPQP</sequence>
<protein>
    <submittedName>
        <fullName evidence="1">Uncharacterized protein</fullName>
    </submittedName>
</protein>
<dbReference type="AlphaFoldDB" id="A0AAN6SMN1"/>
<evidence type="ECO:0000313" key="1">
    <source>
        <dbReference type="EMBL" id="KAK4032878.1"/>
    </source>
</evidence>
<evidence type="ECO:0000313" key="2">
    <source>
        <dbReference type="Proteomes" id="UP001303115"/>
    </source>
</evidence>
<name>A0AAN6SMN1_9PEZI</name>